<dbReference type="PROSITE" id="PS50076">
    <property type="entry name" value="DNAJ_2"/>
    <property type="match status" value="1"/>
</dbReference>
<feature type="compositionally biased region" description="Polar residues" evidence="1">
    <location>
        <begin position="361"/>
        <end position="380"/>
    </location>
</feature>
<dbReference type="PANTHER" id="PTHR44029:SF1">
    <property type="entry name" value="DNAJ HOMOLOG SUBFAMILY C MEMBER 21"/>
    <property type="match status" value="1"/>
</dbReference>
<dbReference type="Proteomes" id="UP000236546">
    <property type="component" value="Unassembled WGS sequence"/>
</dbReference>
<feature type="compositionally biased region" description="Pro residues" evidence="1">
    <location>
        <begin position="168"/>
        <end position="177"/>
    </location>
</feature>
<feature type="compositionally biased region" description="Polar residues" evidence="1">
    <location>
        <begin position="497"/>
        <end position="508"/>
    </location>
</feature>
<sequence length="950" mass="104483">MAPQRNYYADLELPMTADVTEIKKQFRKLALKYHPDRNPGREQEVNSQFQIIQAAHEVLSDPDAKAKYDASFARSAASRYPASSGVRGNPWQNVSQQYPTPPRRGQPRTATSGPQNGTRGTSGAQRWNERFSAGVPPTAKQQPAPATAARAFESMRKGGAKNAQQDRPVPPPPPPPRTESAKKRAEASFGAKKAGYYPRSNTPGDEPPVTNNNYYSSRMNAERAAEPVPDPLAQFRDKSRTEESFMDPPQSSPYTKDGSEKSDPSDSSPINRAKSAKVPSRKEPRSEPASPPTPKRRSPSMPRKESTGGAQRSQFETGADERPRAVPVPPSSRPNSRPSSSYKAPSEPAAAPNDNPFAANHLSNMFTVNELNQTPSNHTPFNKPATPVNGVKDPSMYATPQKDKPGGSSLHHGKKSTNQLKMTPPPNQHIAEVGSKPRIEICVPSGMHVTVHNLSPFEQKQNAILKRLIKNQRGAILAQANKPPHRTIINHKKSSTKESNANNGLPSSFNFSLDDDTFVPDAPGTAQFRKSTSVDGINTNFVKDNTSTTWQFSAGSGDNDSLPQSRSRSTNKADRCSPIRRRPVATPKAPNFGTQSTQNSTRFDPEQYKFEPQMFAPRPGTPSKPGSPTRKTGKKVPRTPIPMSKDSTAAMPEDNSNDDHPAGRGRNAQPKATTVGSPQAMDIDSPLTASPSATPISTPPPLVPTTPSVTSTPIPVPAPIVPPHTHHQHHSPVARNIHVEPSRPEWRPGNVTGLGQAQRQSEERKEIPINFKGSEDSEEFRATFEDFKNVAPFAPPKPGLKSFTELKDNLPFESQASAELHLNNPSQPQQLELPDPPLAPGLPLIVEGAKPSVPVWTKYLEEFEGYLRRWDIFNSQVVDHFATRKANISNARVSKGYSFLGVRGDTDVLEYYNWVEQDNGVRRIWLAACEEHETRFREFMAFREKMKMPI</sequence>
<accession>A0A2K0TK36</accession>
<evidence type="ECO:0000259" key="2">
    <source>
        <dbReference type="PROSITE" id="PS50076"/>
    </source>
</evidence>
<dbReference type="SMART" id="SM00271">
    <property type="entry name" value="DnaJ"/>
    <property type="match status" value="1"/>
</dbReference>
<feature type="compositionally biased region" description="Polar residues" evidence="1">
    <location>
        <begin position="548"/>
        <end position="570"/>
    </location>
</feature>
<feature type="region of interest" description="Disordered" evidence="1">
    <location>
        <begin position="486"/>
        <end position="508"/>
    </location>
</feature>
<dbReference type="Gene3D" id="1.10.287.110">
    <property type="entry name" value="DnaJ domain"/>
    <property type="match status" value="1"/>
</dbReference>
<gene>
    <name evidence="3" type="ORF">TGAMA5MH_02619</name>
</gene>
<dbReference type="GO" id="GO:0005737">
    <property type="term" value="C:cytoplasm"/>
    <property type="evidence" value="ECO:0007669"/>
    <property type="project" value="TreeGrafter"/>
</dbReference>
<evidence type="ECO:0000313" key="4">
    <source>
        <dbReference type="Proteomes" id="UP000236546"/>
    </source>
</evidence>
<feature type="compositionally biased region" description="Polar residues" evidence="1">
    <location>
        <begin position="592"/>
        <end position="602"/>
    </location>
</feature>
<feature type="region of interest" description="Disordered" evidence="1">
    <location>
        <begin position="74"/>
        <end position="428"/>
    </location>
</feature>
<dbReference type="CDD" id="cd06257">
    <property type="entry name" value="DnaJ"/>
    <property type="match status" value="1"/>
</dbReference>
<dbReference type="Pfam" id="PF00226">
    <property type="entry name" value="DnaJ"/>
    <property type="match status" value="1"/>
</dbReference>
<dbReference type="InterPro" id="IPR001623">
    <property type="entry name" value="DnaJ_domain"/>
</dbReference>
<dbReference type="OrthoDB" id="10250354at2759"/>
<evidence type="ECO:0000313" key="3">
    <source>
        <dbReference type="EMBL" id="PNP45879.1"/>
    </source>
</evidence>
<feature type="compositionally biased region" description="Polar residues" evidence="1">
    <location>
        <begin position="108"/>
        <end position="125"/>
    </location>
</feature>
<feature type="compositionally biased region" description="Low complexity" evidence="1">
    <location>
        <begin position="136"/>
        <end position="151"/>
    </location>
</feature>
<feature type="compositionally biased region" description="Low complexity" evidence="1">
    <location>
        <begin position="348"/>
        <end position="360"/>
    </location>
</feature>
<feature type="compositionally biased region" description="Low complexity" evidence="1">
    <location>
        <begin position="74"/>
        <end position="84"/>
    </location>
</feature>
<evidence type="ECO:0000256" key="1">
    <source>
        <dbReference type="SAM" id="MobiDB-lite"/>
    </source>
</evidence>
<dbReference type="EMBL" id="MTYH01000023">
    <property type="protein sequence ID" value="PNP45879.1"/>
    <property type="molecule type" value="Genomic_DNA"/>
</dbReference>
<dbReference type="PROSITE" id="PS00636">
    <property type="entry name" value="DNAJ_1"/>
    <property type="match status" value="1"/>
</dbReference>
<dbReference type="InterPro" id="IPR051964">
    <property type="entry name" value="Chaperone_stress_response"/>
</dbReference>
<dbReference type="AlphaFoldDB" id="A0A2K0TK36"/>
<dbReference type="PRINTS" id="PR00625">
    <property type="entry name" value="JDOMAIN"/>
</dbReference>
<feature type="region of interest" description="Disordered" evidence="1">
    <location>
        <begin position="548"/>
        <end position="729"/>
    </location>
</feature>
<reference evidence="3 4" key="1">
    <citation type="submission" date="2017-02" db="EMBL/GenBank/DDBJ databases">
        <title>Genomes of Trichoderma spp. with biocontrol activity.</title>
        <authorList>
            <person name="Gardiner D."/>
            <person name="Kazan K."/>
            <person name="Vos C."/>
            <person name="Harvey P."/>
        </authorList>
    </citation>
    <scope>NUCLEOTIDE SEQUENCE [LARGE SCALE GENOMIC DNA]</scope>
    <source>
        <strain evidence="3 4">A5MH</strain>
    </source>
</reference>
<name>A0A2K0TK36_9HYPO</name>
<proteinExistence type="predicted"/>
<dbReference type="PANTHER" id="PTHR44029">
    <property type="entry name" value="DNAJ HOMOLOG SUBFAMILY C MEMBER 21"/>
    <property type="match status" value="1"/>
</dbReference>
<organism evidence="3 4">
    <name type="scientific">Trichoderma gamsii</name>
    <dbReference type="NCBI Taxonomy" id="398673"/>
    <lineage>
        <taxon>Eukaryota</taxon>
        <taxon>Fungi</taxon>
        <taxon>Dikarya</taxon>
        <taxon>Ascomycota</taxon>
        <taxon>Pezizomycotina</taxon>
        <taxon>Sordariomycetes</taxon>
        <taxon>Hypocreomycetidae</taxon>
        <taxon>Hypocreales</taxon>
        <taxon>Hypocreaceae</taxon>
        <taxon>Trichoderma</taxon>
    </lineage>
</organism>
<dbReference type="SUPFAM" id="SSF46565">
    <property type="entry name" value="Chaperone J-domain"/>
    <property type="match status" value="1"/>
</dbReference>
<dbReference type="InterPro" id="IPR036869">
    <property type="entry name" value="J_dom_sf"/>
</dbReference>
<feature type="compositionally biased region" description="Polar residues" evidence="1">
    <location>
        <begin position="199"/>
        <end position="219"/>
    </location>
</feature>
<feature type="compositionally biased region" description="Low complexity" evidence="1">
    <location>
        <begin position="685"/>
        <end position="696"/>
    </location>
</feature>
<feature type="domain" description="J" evidence="2">
    <location>
        <begin position="6"/>
        <end position="72"/>
    </location>
</feature>
<dbReference type="InterPro" id="IPR018253">
    <property type="entry name" value="DnaJ_domain_CS"/>
</dbReference>
<protein>
    <recommendedName>
        <fullName evidence="2">J domain-containing protein</fullName>
    </recommendedName>
</protein>
<feature type="region of interest" description="Disordered" evidence="1">
    <location>
        <begin position="741"/>
        <end position="764"/>
    </location>
</feature>
<comment type="caution">
    <text evidence="3">The sequence shown here is derived from an EMBL/GenBank/DDBJ whole genome shotgun (WGS) entry which is preliminary data.</text>
</comment>